<keyword evidence="3" id="KW-0804">Transcription</keyword>
<evidence type="ECO:0000256" key="2">
    <source>
        <dbReference type="ARBA" id="ARBA00023125"/>
    </source>
</evidence>
<evidence type="ECO:0000313" key="6">
    <source>
        <dbReference type="Proteomes" id="UP000523079"/>
    </source>
</evidence>
<organism evidence="5 6">
    <name type="scientific">Microlunatus kandeliicorticis</name>
    <dbReference type="NCBI Taxonomy" id="1759536"/>
    <lineage>
        <taxon>Bacteria</taxon>
        <taxon>Bacillati</taxon>
        <taxon>Actinomycetota</taxon>
        <taxon>Actinomycetes</taxon>
        <taxon>Propionibacteriales</taxon>
        <taxon>Propionibacteriaceae</taxon>
        <taxon>Microlunatus</taxon>
    </lineage>
</organism>
<dbReference type="PANTHER" id="PTHR30146">
    <property type="entry name" value="LACI-RELATED TRANSCRIPTIONAL REPRESSOR"/>
    <property type="match status" value="1"/>
</dbReference>
<accession>A0A7W3IUC0</accession>
<dbReference type="PANTHER" id="PTHR30146:SF109">
    <property type="entry name" value="HTH-TYPE TRANSCRIPTIONAL REGULATOR GALS"/>
    <property type="match status" value="1"/>
</dbReference>
<reference evidence="5 6" key="1">
    <citation type="submission" date="2020-07" db="EMBL/GenBank/DDBJ databases">
        <title>Sequencing the genomes of 1000 actinobacteria strains.</title>
        <authorList>
            <person name="Klenk H.-P."/>
        </authorList>
    </citation>
    <scope>NUCLEOTIDE SEQUENCE [LARGE SCALE GENOMIC DNA]</scope>
    <source>
        <strain evidence="5 6">DSM 100723</strain>
    </source>
</reference>
<sequence length="382" mass="41641">MVTMQDVANRAGVSLKTVSNVVNGFPSIRPSTRERVERALADLGYRPNMAARSLAGGRTGLLALMIPDIDSTYYGRLTSHLIRAARAEDLTVMIQQAGRTVPGELETLGSLRRHFVDGMIGNTMALKDRPIRERMGPLPLVMMGIRWDDEDRVFDHVHIDAEGAGADGIEHLLGLGRSRIALLGRREPAIAPTDTRLRGVESALAAKGLRGIYGRVGTYSRPHGYQAMTQLLADDPEIDAVFCFNDDLAVGAMAAIQDAGKRVPEDVAVLGFDDTAMAKFTNPSLSSIHFDMTLLAGEAVRLLVAAIRRQSDGETEGYEPQDVVIPHTLRVRGSTVAGADRGLDQPDENEGAEIELDSYLREHPDWREDLAADDQARGRDHS</sequence>
<dbReference type="Pfam" id="PF13377">
    <property type="entry name" value="Peripla_BP_3"/>
    <property type="match status" value="1"/>
</dbReference>
<dbReference type="AlphaFoldDB" id="A0A7W3IUC0"/>
<dbReference type="SMART" id="SM00354">
    <property type="entry name" value="HTH_LACI"/>
    <property type="match status" value="1"/>
</dbReference>
<dbReference type="CDD" id="cd06267">
    <property type="entry name" value="PBP1_LacI_sugar_binding-like"/>
    <property type="match status" value="1"/>
</dbReference>
<dbReference type="InterPro" id="IPR046335">
    <property type="entry name" value="LacI/GalR-like_sensor"/>
</dbReference>
<dbReference type="Gene3D" id="1.10.260.40">
    <property type="entry name" value="lambda repressor-like DNA-binding domains"/>
    <property type="match status" value="1"/>
</dbReference>
<dbReference type="GO" id="GO:0003700">
    <property type="term" value="F:DNA-binding transcription factor activity"/>
    <property type="evidence" value="ECO:0007669"/>
    <property type="project" value="TreeGrafter"/>
</dbReference>
<evidence type="ECO:0000259" key="4">
    <source>
        <dbReference type="PROSITE" id="PS50932"/>
    </source>
</evidence>
<dbReference type="InterPro" id="IPR010982">
    <property type="entry name" value="Lambda_DNA-bd_dom_sf"/>
</dbReference>
<gene>
    <name evidence="5" type="ORF">FHX74_003029</name>
</gene>
<keyword evidence="2 5" id="KW-0238">DNA-binding</keyword>
<keyword evidence="6" id="KW-1185">Reference proteome</keyword>
<evidence type="ECO:0000313" key="5">
    <source>
        <dbReference type="EMBL" id="MBA8795393.1"/>
    </source>
</evidence>
<dbReference type="InterPro" id="IPR028082">
    <property type="entry name" value="Peripla_BP_I"/>
</dbReference>
<dbReference type="InterPro" id="IPR000843">
    <property type="entry name" value="HTH_LacI"/>
</dbReference>
<protein>
    <submittedName>
        <fullName evidence="5">DNA-binding LacI/PurR family transcriptional regulator</fullName>
    </submittedName>
</protein>
<dbReference type="RefSeq" id="WP_182561020.1">
    <property type="nucleotide sequence ID" value="NZ_JACGWT010000005.1"/>
</dbReference>
<name>A0A7W3IUC0_9ACTN</name>
<dbReference type="Pfam" id="PF00356">
    <property type="entry name" value="LacI"/>
    <property type="match status" value="1"/>
</dbReference>
<evidence type="ECO:0000256" key="3">
    <source>
        <dbReference type="ARBA" id="ARBA00023163"/>
    </source>
</evidence>
<dbReference type="Gene3D" id="3.40.50.2300">
    <property type="match status" value="2"/>
</dbReference>
<feature type="domain" description="HTH lacI-type" evidence="4">
    <location>
        <begin position="2"/>
        <end position="56"/>
    </location>
</feature>
<dbReference type="SUPFAM" id="SSF47413">
    <property type="entry name" value="lambda repressor-like DNA-binding domains"/>
    <property type="match status" value="1"/>
</dbReference>
<proteinExistence type="predicted"/>
<dbReference type="CDD" id="cd01392">
    <property type="entry name" value="HTH_LacI"/>
    <property type="match status" value="1"/>
</dbReference>
<evidence type="ECO:0000256" key="1">
    <source>
        <dbReference type="ARBA" id="ARBA00023015"/>
    </source>
</evidence>
<dbReference type="Proteomes" id="UP000523079">
    <property type="component" value="Unassembled WGS sequence"/>
</dbReference>
<dbReference type="SUPFAM" id="SSF53822">
    <property type="entry name" value="Periplasmic binding protein-like I"/>
    <property type="match status" value="1"/>
</dbReference>
<dbReference type="GO" id="GO:0000976">
    <property type="term" value="F:transcription cis-regulatory region binding"/>
    <property type="evidence" value="ECO:0007669"/>
    <property type="project" value="TreeGrafter"/>
</dbReference>
<dbReference type="EMBL" id="JACGWT010000005">
    <property type="protein sequence ID" value="MBA8795393.1"/>
    <property type="molecule type" value="Genomic_DNA"/>
</dbReference>
<dbReference type="PROSITE" id="PS00356">
    <property type="entry name" value="HTH_LACI_1"/>
    <property type="match status" value="1"/>
</dbReference>
<comment type="caution">
    <text evidence="5">The sequence shown here is derived from an EMBL/GenBank/DDBJ whole genome shotgun (WGS) entry which is preliminary data.</text>
</comment>
<dbReference type="PROSITE" id="PS50932">
    <property type="entry name" value="HTH_LACI_2"/>
    <property type="match status" value="1"/>
</dbReference>
<keyword evidence="1" id="KW-0805">Transcription regulation</keyword>